<proteinExistence type="predicted"/>
<dbReference type="Proteomes" id="UP000708208">
    <property type="component" value="Unassembled WGS sequence"/>
</dbReference>
<dbReference type="AlphaFoldDB" id="A0A8J2J4Z9"/>
<accession>A0A8J2J4Z9</accession>
<sequence length="80" mass="8979">VIGPDLAKSTNFSGANNKIKFKNYTLLECVKVAIKKHPEDPTPSEYECESIVSKWFLGASDRNGGRKERAKKKMAEQNVH</sequence>
<dbReference type="OrthoDB" id="6608639at2759"/>
<feature type="region of interest" description="Disordered" evidence="1">
    <location>
        <begin position="60"/>
        <end position="80"/>
    </location>
</feature>
<protein>
    <recommendedName>
        <fullName evidence="4">DUF4806 domain-containing protein</fullName>
    </recommendedName>
</protein>
<evidence type="ECO:0000256" key="1">
    <source>
        <dbReference type="SAM" id="MobiDB-lite"/>
    </source>
</evidence>
<feature type="non-terminal residue" evidence="2">
    <location>
        <position position="80"/>
    </location>
</feature>
<feature type="compositionally biased region" description="Basic and acidic residues" evidence="1">
    <location>
        <begin position="63"/>
        <end position="80"/>
    </location>
</feature>
<evidence type="ECO:0000313" key="3">
    <source>
        <dbReference type="Proteomes" id="UP000708208"/>
    </source>
</evidence>
<name>A0A8J2J4Z9_9HEXA</name>
<keyword evidence="3" id="KW-1185">Reference proteome</keyword>
<gene>
    <name evidence="2" type="ORF">AFUS01_LOCUS2043</name>
</gene>
<organism evidence="2 3">
    <name type="scientific">Allacma fusca</name>
    <dbReference type="NCBI Taxonomy" id="39272"/>
    <lineage>
        <taxon>Eukaryota</taxon>
        <taxon>Metazoa</taxon>
        <taxon>Ecdysozoa</taxon>
        <taxon>Arthropoda</taxon>
        <taxon>Hexapoda</taxon>
        <taxon>Collembola</taxon>
        <taxon>Symphypleona</taxon>
        <taxon>Sminthuridae</taxon>
        <taxon>Allacma</taxon>
    </lineage>
</organism>
<comment type="caution">
    <text evidence="2">The sequence shown here is derived from an EMBL/GenBank/DDBJ whole genome shotgun (WGS) entry which is preliminary data.</text>
</comment>
<evidence type="ECO:0008006" key="4">
    <source>
        <dbReference type="Google" id="ProtNLM"/>
    </source>
</evidence>
<evidence type="ECO:0000313" key="2">
    <source>
        <dbReference type="EMBL" id="CAG7670647.1"/>
    </source>
</evidence>
<reference evidence="2" key="1">
    <citation type="submission" date="2021-06" db="EMBL/GenBank/DDBJ databases">
        <authorList>
            <person name="Hodson N. C."/>
            <person name="Mongue J. A."/>
            <person name="Jaron S. K."/>
        </authorList>
    </citation>
    <scope>NUCLEOTIDE SEQUENCE</scope>
</reference>
<dbReference type="EMBL" id="CAJVCH010011487">
    <property type="protein sequence ID" value="CAG7670647.1"/>
    <property type="molecule type" value="Genomic_DNA"/>
</dbReference>